<organism evidence="2 3">
    <name type="scientific">Vitis vinifera</name>
    <name type="common">Grape</name>
    <dbReference type="NCBI Taxonomy" id="29760"/>
    <lineage>
        <taxon>Eukaryota</taxon>
        <taxon>Viridiplantae</taxon>
        <taxon>Streptophyta</taxon>
        <taxon>Embryophyta</taxon>
        <taxon>Tracheophyta</taxon>
        <taxon>Spermatophyta</taxon>
        <taxon>Magnoliopsida</taxon>
        <taxon>eudicotyledons</taxon>
        <taxon>Gunneridae</taxon>
        <taxon>Pentapetalae</taxon>
        <taxon>rosids</taxon>
        <taxon>Vitales</taxon>
        <taxon>Vitaceae</taxon>
        <taxon>Viteae</taxon>
        <taxon>Vitis</taxon>
    </lineage>
</organism>
<proteinExistence type="predicted"/>
<evidence type="ECO:0000313" key="3">
    <source>
        <dbReference type="Proteomes" id="UP000288805"/>
    </source>
</evidence>
<dbReference type="PANTHER" id="PTHR31365:SF4">
    <property type="entry name" value="OS05G0179800 PROTEIN"/>
    <property type="match status" value="1"/>
</dbReference>
<evidence type="ECO:0000256" key="1">
    <source>
        <dbReference type="SAM" id="MobiDB-lite"/>
    </source>
</evidence>
<feature type="compositionally biased region" description="Basic and acidic residues" evidence="1">
    <location>
        <begin position="262"/>
        <end position="286"/>
    </location>
</feature>
<gene>
    <name evidence="2" type="ORF">CK203_073693</name>
</gene>
<dbReference type="PANTHER" id="PTHR31365">
    <property type="entry name" value="EXPRESSED PROTEIN"/>
    <property type="match status" value="1"/>
</dbReference>
<feature type="region of interest" description="Disordered" evidence="1">
    <location>
        <begin position="99"/>
        <end position="132"/>
    </location>
</feature>
<dbReference type="OrthoDB" id="693363at2759"/>
<protein>
    <submittedName>
        <fullName evidence="2">Uncharacterized protein</fullName>
    </submittedName>
</protein>
<dbReference type="EMBL" id="QGNW01001279">
    <property type="protein sequence ID" value="RVW47521.1"/>
    <property type="molecule type" value="Genomic_DNA"/>
</dbReference>
<feature type="compositionally biased region" description="Basic residues" evidence="1">
    <location>
        <begin position="293"/>
        <end position="310"/>
    </location>
</feature>
<feature type="region of interest" description="Disordered" evidence="1">
    <location>
        <begin position="148"/>
        <end position="238"/>
    </location>
</feature>
<name>A0A438EIJ1_VITVI</name>
<comment type="caution">
    <text evidence="2">The sequence shown here is derived from an EMBL/GenBank/DDBJ whole genome shotgun (WGS) entry which is preliminary data.</text>
</comment>
<sequence>MGAKCPHPQPHVMRSRCCQVAVGSTRTHLDGVHGVDAKLRINAQEPRRGGVVTLGELERVSFAGLSLLFVREMAGGGNRRDDGSLVINSTNVFAALGSLRKKKKSEKESSSSSRSKGASKKAESTEQPQVFWAPTPLTVKSWADVDDEDDDDYYATTAPPQSGWGPADPPKAKESVTPVEESESEEEGIDEIDDDNEEEHENEHEPEVPVEKEPVIKKPPAASLPPKDTERQLSKKELKKKGLEELDAVLAELGLIESCGQDESHGAGEEKKAENLSGELEKKENAPGESKVQKRRRRRIKLQRKLKNHKTSQMMLRKEMGWKKLLCPRRQKMQLL</sequence>
<dbReference type="AlphaFoldDB" id="A0A438EIJ1"/>
<feature type="region of interest" description="Disordered" evidence="1">
    <location>
        <begin position="259"/>
        <end position="315"/>
    </location>
</feature>
<dbReference type="Proteomes" id="UP000288805">
    <property type="component" value="Unassembled WGS sequence"/>
</dbReference>
<feature type="compositionally biased region" description="Basic and acidic residues" evidence="1">
    <location>
        <begin position="227"/>
        <end position="238"/>
    </location>
</feature>
<feature type="compositionally biased region" description="Acidic residues" evidence="1">
    <location>
        <begin position="180"/>
        <end position="200"/>
    </location>
</feature>
<feature type="compositionally biased region" description="Basic and acidic residues" evidence="1">
    <location>
        <begin position="201"/>
        <end position="216"/>
    </location>
</feature>
<accession>A0A438EIJ1</accession>
<reference evidence="2 3" key="1">
    <citation type="journal article" date="2018" name="PLoS Genet.">
        <title>Population sequencing reveals clonal diversity and ancestral inbreeding in the grapevine cultivar Chardonnay.</title>
        <authorList>
            <person name="Roach M.J."/>
            <person name="Johnson D.L."/>
            <person name="Bohlmann J."/>
            <person name="van Vuuren H.J."/>
            <person name="Jones S.J."/>
            <person name="Pretorius I.S."/>
            <person name="Schmidt S.A."/>
            <person name="Borneman A.R."/>
        </authorList>
    </citation>
    <scope>NUCLEOTIDE SEQUENCE [LARGE SCALE GENOMIC DNA]</scope>
    <source>
        <strain evidence="3">cv. Chardonnay</strain>
        <tissue evidence="2">Leaf</tissue>
    </source>
</reference>
<evidence type="ECO:0000313" key="2">
    <source>
        <dbReference type="EMBL" id="RVW47521.1"/>
    </source>
</evidence>